<protein>
    <submittedName>
        <fullName evidence="7">Sigma-70 family RNA polymerase sigma factor</fullName>
    </submittedName>
</protein>
<evidence type="ECO:0000256" key="1">
    <source>
        <dbReference type="ARBA" id="ARBA00010641"/>
    </source>
</evidence>
<dbReference type="EMBL" id="CP035495">
    <property type="protein sequence ID" value="QAY62802.1"/>
    <property type="molecule type" value="Genomic_DNA"/>
</dbReference>
<proteinExistence type="inferred from homology"/>
<gene>
    <name evidence="7" type="ORF">ET495_05505</name>
</gene>
<dbReference type="AlphaFoldDB" id="A0A4P6EJQ8"/>
<dbReference type="InterPro" id="IPR007627">
    <property type="entry name" value="RNA_pol_sigma70_r2"/>
</dbReference>
<dbReference type="OrthoDB" id="3747638at2"/>
<dbReference type="PANTHER" id="PTHR43133">
    <property type="entry name" value="RNA POLYMERASE ECF-TYPE SIGMA FACTO"/>
    <property type="match status" value="1"/>
</dbReference>
<sequence>MPPEALQNASFTRCFRTNYDDIHAYLARRVDPQLADDLTAEVFARAWNAWHNAPEPARPWLFGIARHLVADRYRAQNQEDELHARLDNERTNTQDEVGGVETALDVRAAWAQLPGRDREVLALIAWDGLTVSEAAAALHLPRPAFSMRLTRARRRLKHLLEQGEPAPMIPSLERSPR</sequence>
<evidence type="ECO:0000259" key="6">
    <source>
        <dbReference type="Pfam" id="PF08281"/>
    </source>
</evidence>
<dbReference type="InterPro" id="IPR036388">
    <property type="entry name" value="WH-like_DNA-bd_sf"/>
</dbReference>
<organism evidence="7 8">
    <name type="scientific">Xylanimonas allomyrinae</name>
    <dbReference type="NCBI Taxonomy" id="2509459"/>
    <lineage>
        <taxon>Bacteria</taxon>
        <taxon>Bacillati</taxon>
        <taxon>Actinomycetota</taxon>
        <taxon>Actinomycetes</taxon>
        <taxon>Micrococcales</taxon>
        <taxon>Promicromonosporaceae</taxon>
        <taxon>Xylanimonas</taxon>
    </lineage>
</organism>
<dbReference type="InterPro" id="IPR039425">
    <property type="entry name" value="RNA_pol_sigma-70-like"/>
</dbReference>
<dbReference type="Pfam" id="PF08281">
    <property type="entry name" value="Sigma70_r4_2"/>
    <property type="match status" value="1"/>
</dbReference>
<dbReference type="PANTHER" id="PTHR43133:SF25">
    <property type="entry name" value="RNA POLYMERASE SIGMA FACTOR RFAY-RELATED"/>
    <property type="match status" value="1"/>
</dbReference>
<dbReference type="SUPFAM" id="SSF88946">
    <property type="entry name" value="Sigma2 domain of RNA polymerase sigma factors"/>
    <property type="match status" value="1"/>
</dbReference>
<dbReference type="GO" id="GO:0016987">
    <property type="term" value="F:sigma factor activity"/>
    <property type="evidence" value="ECO:0007669"/>
    <property type="project" value="UniProtKB-KW"/>
</dbReference>
<dbReference type="KEGG" id="xyl:ET495_05505"/>
<feature type="domain" description="RNA polymerase sigma-70 region 2" evidence="5">
    <location>
        <begin position="15"/>
        <end position="77"/>
    </location>
</feature>
<name>A0A4P6EJQ8_9MICO</name>
<feature type="domain" description="RNA polymerase sigma factor 70 region 4 type 2" evidence="6">
    <location>
        <begin position="106"/>
        <end position="156"/>
    </location>
</feature>
<dbReference type="Proteomes" id="UP000291758">
    <property type="component" value="Chromosome"/>
</dbReference>
<dbReference type="GO" id="GO:0006352">
    <property type="term" value="P:DNA-templated transcription initiation"/>
    <property type="evidence" value="ECO:0007669"/>
    <property type="project" value="InterPro"/>
</dbReference>
<keyword evidence="3" id="KW-0731">Sigma factor</keyword>
<evidence type="ECO:0000256" key="3">
    <source>
        <dbReference type="ARBA" id="ARBA00023082"/>
    </source>
</evidence>
<accession>A0A4P6EJQ8</accession>
<reference evidence="7 8" key="1">
    <citation type="submission" date="2019-01" db="EMBL/GenBank/DDBJ databases">
        <title>Genome sequencing of strain 2JSPR-7.</title>
        <authorList>
            <person name="Heo J."/>
            <person name="Kim S.-J."/>
            <person name="Kim J.-S."/>
            <person name="Hong S.-B."/>
            <person name="Kwon S.-W."/>
        </authorList>
    </citation>
    <scope>NUCLEOTIDE SEQUENCE [LARGE SCALE GENOMIC DNA]</scope>
    <source>
        <strain evidence="7 8">2JSPR-7</strain>
    </source>
</reference>
<dbReference type="RefSeq" id="WP_129203288.1">
    <property type="nucleotide sequence ID" value="NZ_CP035495.1"/>
</dbReference>
<keyword evidence="8" id="KW-1185">Reference proteome</keyword>
<dbReference type="SUPFAM" id="SSF88659">
    <property type="entry name" value="Sigma3 and sigma4 domains of RNA polymerase sigma factors"/>
    <property type="match status" value="1"/>
</dbReference>
<evidence type="ECO:0000259" key="5">
    <source>
        <dbReference type="Pfam" id="PF04542"/>
    </source>
</evidence>
<evidence type="ECO:0000313" key="7">
    <source>
        <dbReference type="EMBL" id="QAY62802.1"/>
    </source>
</evidence>
<evidence type="ECO:0000256" key="2">
    <source>
        <dbReference type="ARBA" id="ARBA00023015"/>
    </source>
</evidence>
<dbReference type="InterPro" id="IPR013249">
    <property type="entry name" value="RNA_pol_sigma70_r4_t2"/>
</dbReference>
<dbReference type="InterPro" id="IPR013325">
    <property type="entry name" value="RNA_pol_sigma_r2"/>
</dbReference>
<dbReference type="InterPro" id="IPR014284">
    <property type="entry name" value="RNA_pol_sigma-70_dom"/>
</dbReference>
<dbReference type="GO" id="GO:0003677">
    <property type="term" value="F:DNA binding"/>
    <property type="evidence" value="ECO:0007669"/>
    <property type="project" value="InterPro"/>
</dbReference>
<dbReference type="CDD" id="cd06171">
    <property type="entry name" value="Sigma70_r4"/>
    <property type="match status" value="1"/>
</dbReference>
<evidence type="ECO:0000256" key="4">
    <source>
        <dbReference type="ARBA" id="ARBA00023163"/>
    </source>
</evidence>
<dbReference type="NCBIfam" id="TIGR02937">
    <property type="entry name" value="sigma70-ECF"/>
    <property type="match status" value="1"/>
</dbReference>
<comment type="similarity">
    <text evidence="1">Belongs to the sigma-70 factor family. ECF subfamily.</text>
</comment>
<keyword evidence="2" id="KW-0805">Transcription regulation</keyword>
<dbReference type="InterPro" id="IPR013324">
    <property type="entry name" value="RNA_pol_sigma_r3/r4-like"/>
</dbReference>
<dbReference type="Gene3D" id="1.10.10.10">
    <property type="entry name" value="Winged helix-like DNA-binding domain superfamily/Winged helix DNA-binding domain"/>
    <property type="match status" value="1"/>
</dbReference>
<keyword evidence="4" id="KW-0804">Transcription</keyword>
<dbReference type="Gene3D" id="1.10.1740.10">
    <property type="match status" value="1"/>
</dbReference>
<dbReference type="Pfam" id="PF04542">
    <property type="entry name" value="Sigma70_r2"/>
    <property type="match status" value="1"/>
</dbReference>
<evidence type="ECO:0000313" key="8">
    <source>
        <dbReference type="Proteomes" id="UP000291758"/>
    </source>
</evidence>